<dbReference type="AlphaFoldDB" id="A0A917CIX2"/>
<proteinExistence type="predicted"/>
<dbReference type="EMBL" id="BMGR01000001">
    <property type="protein sequence ID" value="GGF88192.1"/>
    <property type="molecule type" value="Genomic_DNA"/>
</dbReference>
<organism evidence="1 2">
    <name type="scientific">Paenibacillus abyssi</name>
    <dbReference type="NCBI Taxonomy" id="1340531"/>
    <lineage>
        <taxon>Bacteria</taxon>
        <taxon>Bacillati</taxon>
        <taxon>Bacillota</taxon>
        <taxon>Bacilli</taxon>
        <taxon>Bacillales</taxon>
        <taxon>Paenibacillaceae</taxon>
        <taxon>Paenibacillus</taxon>
    </lineage>
</organism>
<gene>
    <name evidence="1" type="ORF">GCM10010916_01860</name>
</gene>
<protein>
    <submittedName>
        <fullName evidence="1">Uncharacterized protein</fullName>
    </submittedName>
</protein>
<evidence type="ECO:0000313" key="1">
    <source>
        <dbReference type="EMBL" id="GGF88192.1"/>
    </source>
</evidence>
<name>A0A917CIX2_9BACL</name>
<comment type="caution">
    <text evidence="1">The sequence shown here is derived from an EMBL/GenBank/DDBJ whole genome shotgun (WGS) entry which is preliminary data.</text>
</comment>
<sequence length="97" mass="11332">MNRETATYRCPQCRRQHRVLADEYGDHGCICGWEPYASAIEALDPEDVRDYVDYCRDINVKPDAFAFSTLHRRKYGGVPGREIQRLLDEEYTKEDGE</sequence>
<accession>A0A917CIX2</accession>
<dbReference type="Proteomes" id="UP000644756">
    <property type="component" value="Unassembled WGS sequence"/>
</dbReference>
<dbReference type="RefSeq" id="WP_188528123.1">
    <property type="nucleotide sequence ID" value="NZ_BMGR01000001.1"/>
</dbReference>
<reference evidence="1" key="1">
    <citation type="journal article" date="2014" name="Int. J. Syst. Evol. Microbiol.">
        <title>Complete genome sequence of Corynebacterium casei LMG S-19264T (=DSM 44701T), isolated from a smear-ripened cheese.</title>
        <authorList>
            <consortium name="US DOE Joint Genome Institute (JGI-PGF)"/>
            <person name="Walter F."/>
            <person name="Albersmeier A."/>
            <person name="Kalinowski J."/>
            <person name="Ruckert C."/>
        </authorList>
    </citation>
    <scope>NUCLEOTIDE SEQUENCE</scope>
    <source>
        <strain evidence="1">CGMCC 1.12987</strain>
    </source>
</reference>
<reference evidence="1" key="2">
    <citation type="submission" date="2020-09" db="EMBL/GenBank/DDBJ databases">
        <authorList>
            <person name="Sun Q."/>
            <person name="Zhou Y."/>
        </authorList>
    </citation>
    <scope>NUCLEOTIDE SEQUENCE</scope>
    <source>
        <strain evidence="1">CGMCC 1.12987</strain>
    </source>
</reference>
<keyword evidence="2" id="KW-1185">Reference proteome</keyword>
<evidence type="ECO:0000313" key="2">
    <source>
        <dbReference type="Proteomes" id="UP000644756"/>
    </source>
</evidence>